<name>A0ABP4STP3_9ACTN</name>
<dbReference type="EMBL" id="BAAAQF010000008">
    <property type="protein sequence ID" value="GAA1677434.1"/>
    <property type="molecule type" value="Genomic_DNA"/>
</dbReference>
<organism evidence="1 2">
    <name type="scientific">Glycomyces endophyticus</name>
    <dbReference type="NCBI Taxonomy" id="480996"/>
    <lineage>
        <taxon>Bacteria</taxon>
        <taxon>Bacillati</taxon>
        <taxon>Actinomycetota</taxon>
        <taxon>Actinomycetes</taxon>
        <taxon>Glycomycetales</taxon>
        <taxon>Glycomycetaceae</taxon>
        <taxon>Glycomyces</taxon>
    </lineage>
</organism>
<keyword evidence="2" id="KW-1185">Reference proteome</keyword>
<evidence type="ECO:0000313" key="1">
    <source>
        <dbReference type="EMBL" id="GAA1677434.1"/>
    </source>
</evidence>
<protein>
    <submittedName>
        <fullName evidence="1">HAD domain-containing protein</fullName>
    </submittedName>
</protein>
<accession>A0ABP4STP3</accession>
<proteinExistence type="predicted"/>
<evidence type="ECO:0000313" key="2">
    <source>
        <dbReference type="Proteomes" id="UP001499851"/>
    </source>
</evidence>
<dbReference type="RefSeq" id="WP_344486878.1">
    <property type="nucleotide sequence ID" value="NZ_BAAAQF010000008.1"/>
</dbReference>
<comment type="caution">
    <text evidence="1">The sequence shown here is derived from an EMBL/GenBank/DDBJ whole genome shotgun (WGS) entry which is preliminary data.</text>
</comment>
<dbReference type="Proteomes" id="UP001499851">
    <property type="component" value="Unassembled WGS sequence"/>
</dbReference>
<dbReference type="Pfam" id="PF18143">
    <property type="entry name" value="HAD_SAK_2"/>
    <property type="match status" value="1"/>
</dbReference>
<reference evidence="2" key="1">
    <citation type="journal article" date="2019" name="Int. J. Syst. Evol. Microbiol.">
        <title>The Global Catalogue of Microorganisms (GCM) 10K type strain sequencing project: providing services to taxonomists for standard genome sequencing and annotation.</title>
        <authorList>
            <consortium name="The Broad Institute Genomics Platform"/>
            <consortium name="The Broad Institute Genome Sequencing Center for Infectious Disease"/>
            <person name="Wu L."/>
            <person name="Ma J."/>
        </authorList>
    </citation>
    <scope>NUCLEOTIDE SEQUENCE [LARGE SCALE GENOMIC DNA]</scope>
    <source>
        <strain evidence="2">JCM 16001</strain>
    </source>
</reference>
<gene>
    <name evidence="1" type="ORF">GCM10009830_25500</name>
</gene>
<sequence>MTPPRRTSARRRHRGTGPLLFLDVDGTLIPFGQSEHQVPLDSTSDSYLSRLDPQIGTRLTALPFQLVWATTWEDDANTVVAPRLGLPLLPVVRWPEPTPADELEDQWFNLHWKTRTLVAWAAGRPFVWVDDEITEADEDWVEKHHPGRALLHRVEPAQGITYADLNTIDTWIRAT</sequence>